<dbReference type="GO" id="GO:0006412">
    <property type="term" value="P:translation"/>
    <property type="evidence" value="ECO:0007669"/>
    <property type="project" value="UniProtKB-UniRule"/>
</dbReference>
<dbReference type="InterPro" id="IPR002942">
    <property type="entry name" value="S4_RNA-bd"/>
</dbReference>
<comment type="similarity">
    <text evidence="1 7 8">Belongs to the universal ribosomal protein uS4 family.</text>
</comment>
<keyword evidence="4 7" id="KW-0689">Ribosomal protein</keyword>
<dbReference type="InterPro" id="IPR036986">
    <property type="entry name" value="S4_RNA-bd_sf"/>
</dbReference>
<feature type="domain" description="Small ribosomal subunit protein uS4 N-terminal" evidence="10">
    <location>
        <begin position="3"/>
        <end position="87"/>
    </location>
</feature>
<dbReference type="HAMAP" id="MF_01306_B">
    <property type="entry name" value="Ribosomal_uS4_B"/>
    <property type="match status" value="1"/>
</dbReference>
<name>A0A517DZE3_9FIRM</name>
<keyword evidence="3 7" id="KW-0694">RNA-binding</keyword>
<keyword evidence="12" id="KW-1185">Reference proteome</keyword>
<dbReference type="Gene3D" id="1.10.1050.10">
    <property type="entry name" value="Ribosomal Protein S4 Delta 41, Chain A, domain 1"/>
    <property type="match status" value="1"/>
</dbReference>
<evidence type="ECO:0000313" key="12">
    <source>
        <dbReference type="Proteomes" id="UP000320776"/>
    </source>
</evidence>
<evidence type="ECO:0000256" key="6">
    <source>
        <dbReference type="ARBA" id="ARBA00035254"/>
    </source>
</evidence>
<gene>
    <name evidence="11" type="primary">rpsD_2</name>
    <name evidence="7" type="synonym">rpsD</name>
    <name evidence="11" type="ORF">SPTER_41700</name>
</gene>
<dbReference type="SUPFAM" id="SSF55174">
    <property type="entry name" value="Alpha-L RNA-binding motif"/>
    <property type="match status" value="1"/>
</dbReference>
<dbReference type="RefSeq" id="WP_144352095.1">
    <property type="nucleotide sequence ID" value="NZ_CP036259.1"/>
</dbReference>
<dbReference type="InterPro" id="IPR005709">
    <property type="entry name" value="Ribosomal_uS4_bac-type"/>
</dbReference>
<dbReference type="InterPro" id="IPR018079">
    <property type="entry name" value="Ribosomal_uS4_CS"/>
</dbReference>
<evidence type="ECO:0000256" key="1">
    <source>
        <dbReference type="ARBA" id="ARBA00007465"/>
    </source>
</evidence>
<dbReference type="CDD" id="cd00165">
    <property type="entry name" value="S4"/>
    <property type="match status" value="1"/>
</dbReference>
<evidence type="ECO:0000256" key="7">
    <source>
        <dbReference type="HAMAP-Rule" id="MF_01306"/>
    </source>
</evidence>
<dbReference type="SMART" id="SM01390">
    <property type="entry name" value="Ribosomal_S4"/>
    <property type="match status" value="1"/>
</dbReference>
<dbReference type="GO" id="GO:0019843">
    <property type="term" value="F:rRNA binding"/>
    <property type="evidence" value="ECO:0007669"/>
    <property type="project" value="UniProtKB-UniRule"/>
</dbReference>
<dbReference type="OrthoDB" id="9803672at2"/>
<dbReference type="PANTHER" id="PTHR11831:SF4">
    <property type="entry name" value="SMALL RIBOSOMAL SUBUNIT PROTEIN US4M"/>
    <property type="match status" value="1"/>
</dbReference>
<evidence type="ECO:0000256" key="3">
    <source>
        <dbReference type="ARBA" id="ARBA00022884"/>
    </source>
</evidence>
<dbReference type="EMBL" id="CP036259">
    <property type="protein sequence ID" value="QDR82740.1"/>
    <property type="molecule type" value="Genomic_DNA"/>
</dbReference>
<evidence type="ECO:0000313" key="11">
    <source>
        <dbReference type="EMBL" id="QDR82740.1"/>
    </source>
</evidence>
<evidence type="ECO:0000259" key="9">
    <source>
        <dbReference type="SMART" id="SM00363"/>
    </source>
</evidence>
<dbReference type="GO" id="GO:0042274">
    <property type="term" value="P:ribosomal small subunit biogenesis"/>
    <property type="evidence" value="ECO:0007669"/>
    <property type="project" value="TreeGrafter"/>
</dbReference>
<evidence type="ECO:0000256" key="2">
    <source>
        <dbReference type="ARBA" id="ARBA00022730"/>
    </source>
</evidence>
<reference evidence="11 12" key="1">
    <citation type="submission" date="2019-02" db="EMBL/GenBank/DDBJ databases">
        <title>Closed genome of Sporomusa termitida DSM 4440.</title>
        <authorList>
            <person name="Poehlein A."/>
            <person name="Daniel R."/>
        </authorList>
    </citation>
    <scope>NUCLEOTIDE SEQUENCE [LARGE SCALE GENOMIC DNA]</scope>
    <source>
        <strain evidence="11 12">DSM 4440</strain>
    </source>
</reference>
<dbReference type="InterPro" id="IPR022801">
    <property type="entry name" value="Ribosomal_uS4"/>
</dbReference>
<dbReference type="Pfam" id="PF00163">
    <property type="entry name" value="Ribosomal_S4"/>
    <property type="match status" value="1"/>
</dbReference>
<protein>
    <recommendedName>
        <fullName evidence="6 7">Small ribosomal subunit protein uS4</fullName>
    </recommendedName>
</protein>
<dbReference type="AlphaFoldDB" id="A0A517DZE3"/>
<accession>A0A517DZE3</accession>
<evidence type="ECO:0000256" key="8">
    <source>
        <dbReference type="RuleBase" id="RU003699"/>
    </source>
</evidence>
<dbReference type="GO" id="GO:0003735">
    <property type="term" value="F:structural constituent of ribosome"/>
    <property type="evidence" value="ECO:0007669"/>
    <property type="project" value="InterPro"/>
</dbReference>
<dbReference type="Pfam" id="PF01479">
    <property type="entry name" value="S4"/>
    <property type="match status" value="1"/>
</dbReference>
<comment type="function">
    <text evidence="7">With S5 and S12 plays an important role in translational accuracy.</text>
</comment>
<keyword evidence="2 7" id="KW-0699">rRNA-binding</keyword>
<dbReference type="PROSITE" id="PS00632">
    <property type="entry name" value="RIBOSOMAL_S4"/>
    <property type="match status" value="1"/>
</dbReference>
<proteinExistence type="inferred from homology"/>
<sequence>MATQTKPRFKLCRRFGVNICGHPKALNRLEKAGRRINKKISNYGIQLLEKQKLKAYYGVLEKQFARYMQKALNSRDVSGLVLLKALECRLDNLVYRIGFANSIRQARQMVNHGHIQVNGKRVDIPSYAVAVGDVVSLQEKFRNNEMFVSNFRDLRSFNLPYIEKNYDDFSGTLLRQPNREELPIEVNEIHIIELYSR</sequence>
<dbReference type="NCBIfam" id="NF003717">
    <property type="entry name" value="PRK05327.1"/>
    <property type="match status" value="1"/>
</dbReference>
<comment type="function">
    <text evidence="7">One of the primary rRNA binding proteins, it binds directly to 16S rRNA where it nucleates assembly of the body of the 30S subunit.</text>
</comment>
<dbReference type="NCBIfam" id="TIGR01017">
    <property type="entry name" value="rpsD_bact"/>
    <property type="match status" value="1"/>
</dbReference>
<dbReference type="Gene3D" id="3.10.290.10">
    <property type="entry name" value="RNA-binding S4 domain"/>
    <property type="match status" value="1"/>
</dbReference>
<dbReference type="Proteomes" id="UP000320776">
    <property type="component" value="Chromosome"/>
</dbReference>
<comment type="subunit">
    <text evidence="7">Part of the 30S ribosomal subunit. Contacts protein S5. The interaction surface between S4 and S5 is involved in control of translational fidelity.</text>
</comment>
<organism evidence="11 12">
    <name type="scientific">Sporomusa termitida</name>
    <dbReference type="NCBI Taxonomy" id="2377"/>
    <lineage>
        <taxon>Bacteria</taxon>
        <taxon>Bacillati</taxon>
        <taxon>Bacillota</taxon>
        <taxon>Negativicutes</taxon>
        <taxon>Selenomonadales</taxon>
        <taxon>Sporomusaceae</taxon>
        <taxon>Sporomusa</taxon>
    </lineage>
</organism>
<dbReference type="KEGG" id="sted:SPTER_41700"/>
<dbReference type="GO" id="GO:0015935">
    <property type="term" value="C:small ribosomal subunit"/>
    <property type="evidence" value="ECO:0007669"/>
    <property type="project" value="InterPro"/>
</dbReference>
<dbReference type="FunFam" id="3.10.290.10:FF:000001">
    <property type="entry name" value="30S ribosomal protein S4"/>
    <property type="match status" value="1"/>
</dbReference>
<keyword evidence="5 7" id="KW-0687">Ribonucleoprotein</keyword>
<evidence type="ECO:0000256" key="5">
    <source>
        <dbReference type="ARBA" id="ARBA00023274"/>
    </source>
</evidence>
<evidence type="ECO:0000259" key="10">
    <source>
        <dbReference type="SMART" id="SM01390"/>
    </source>
</evidence>
<dbReference type="PROSITE" id="PS50889">
    <property type="entry name" value="S4"/>
    <property type="match status" value="1"/>
</dbReference>
<evidence type="ECO:0000256" key="4">
    <source>
        <dbReference type="ARBA" id="ARBA00022980"/>
    </source>
</evidence>
<dbReference type="InterPro" id="IPR001912">
    <property type="entry name" value="Ribosomal_uS4_N"/>
</dbReference>
<feature type="domain" description="RNA-binding S4" evidence="9">
    <location>
        <begin position="88"/>
        <end position="145"/>
    </location>
</feature>
<dbReference type="PANTHER" id="PTHR11831">
    <property type="entry name" value="30S 40S RIBOSOMAL PROTEIN"/>
    <property type="match status" value="1"/>
</dbReference>
<dbReference type="SMART" id="SM00363">
    <property type="entry name" value="S4"/>
    <property type="match status" value="1"/>
</dbReference>